<proteinExistence type="predicted"/>
<keyword evidence="4" id="KW-0812">Transmembrane</keyword>
<evidence type="ECO:0000259" key="5">
    <source>
        <dbReference type="Pfam" id="PF13676"/>
    </source>
</evidence>
<dbReference type="InterPro" id="IPR018391">
    <property type="entry name" value="PQQ_b-propeller_rpt"/>
</dbReference>
<dbReference type="Pfam" id="PF13676">
    <property type="entry name" value="TIR_2"/>
    <property type="match status" value="1"/>
</dbReference>
<dbReference type="Pfam" id="PF00400">
    <property type="entry name" value="WD40"/>
    <property type="match status" value="1"/>
</dbReference>
<dbReference type="InterPro" id="IPR011047">
    <property type="entry name" value="Quinoprotein_ADH-like_sf"/>
</dbReference>
<dbReference type="PROSITE" id="PS50294">
    <property type="entry name" value="WD_REPEATS_REGION"/>
    <property type="match status" value="1"/>
</dbReference>
<evidence type="ECO:0000256" key="2">
    <source>
        <dbReference type="ARBA" id="ARBA00022737"/>
    </source>
</evidence>
<dbReference type="PRINTS" id="PR00320">
    <property type="entry name" value="GPROTEINBRPT"/>
</dbReference>
<name>B7L3I8_METC4</name>
<dbReference type="SUPFAM" id="SSF52200">
    <property type="entry name" value="Toll/Interleukin receptor TIR domain"/>
    <property type="match status" value="1"/>
</dbReference>
<evidence type="ECO:0000313" key="6">
    <source>
        <dbReference type="EMBL" id="ACK86396.1"/>
    </source>
</evidence>
<keyword evidence="4" id="KW-1133">Transmembrane helix</keyword>
<dbReference type="InterPro" id="IPR035897">
    <property type="entry name" value="Toll_tir_struct_dom_sf"/>
</dbReference>
<dbReference type="Gene3D" id="2.130.10.10">
    <property type="entry name" value="YVTN repeat-like/Quinoprotein amine dehydrogenase"/>
    <property type="match status" value="3"/>
</dbReference>
<gene>
    <name evidence="6" type="ordered locus">Mchl_5675</name>
</gene>
<keyword evidence="1 3" id="KW-0853">WD repeat</keyword>
<evidence type="ECO:0000256" key="4">
    <source>
        <dbReference type="SAM" id="Phobius"/>
    </source>
</evidence>
<dbReference type="InterPro" id="IPR019775">
    <property type="entry name" value="WD40_repeat_CS"/>
</dbReference>
<evidence type="ECO:0000313" key="7">
    <source>
        <dbReference type="Proteomes" id="UP000002385"/>
    </source>
</evidence>
<dbReference type="AlphaFoldDB" id="B7L3I8"/>
<evidence type="ECO:0000256" key="1">
    <source>
        <dbReference type="ARBA" id="ARBA00022574"/>
    </source>
</evidence>
<dbReference type="EMBL" id="CP001299">
    <property type="protein sequence ID" value="ACK86396.1"/>
    <property type="molecule type" value="Genomic_DNA"/>
</dbReference>
<dbReference type="SUPFAM" id="SSF50998">
    <property type="entry name" value="Quinoprotein alcohol dehydrogenase-like"/>
    <property type="match status" value="1"/>
</dbReference>
<feature type="transmembrane region" description="Helical" evidence="4">
    <location>
        <begin position="252"/>
        <end position="274"/>
    </location>
</feature>
<dbReference type="InterPro" id="IPR020472">
    <property type="entry name" value="WD40_PAC1"/>
</dbReference>
<dbReference type="InterPro" id="IPR015943">
    <property type="entry name" value="WD40/YVTN_repeat-like_dom_sf"/>
</dbReference>
<dbReference type="InterPro" id="IPR001680">
    <property type="entry name" value="WD40_rpt"/>
</dbReference>
<feature type="domain" description="TIR" evidence="5">
    <location>
        <begin position="40"/>
        <end position="168"/>
    </location>
</feature>
<dbReference type="SUPFAM" id="SSF82171">
    <property type="entry name" value="DPP6 N-terminal domain-like"/>
    <property type="match status" value="1"/>
</dbReference>
<dbReference type="InterPro" id="IPR050505">
    <property type="entry name" value="WDR55/POC1"/>
</dbReference>
<dbReference type="HOGENOM" id="CLU_300871_0_0_5"/>
<dbReference type="Proteomes" id="UP000002385">
    <property type="component" value="Plasmid pCMU01"/>
</dbReference>
<keyword evidence="2" id="KW-0677">Repeat</keyword>
<dbReference type="PROSITE" id="PS00678">
    <property type="entry name" value="WD_REPEATS_1"/>
    <property type="match status" value="2"/>
</dbReference>
<dbReference type="PROSITE" id="PS50082">
    <property type="entry name" value="WD_REPEATS_2"/>
    <property type="match status" value="1"/>
</dbReference>
<dbReference type="PANTHER" id="PTHR44019:SF8">
    <property type="entry name" value="POC1 CENTRIOLAR PROTEIN HOMOLOG"/>
    <property type="match status" value="1"/>
</dbReference>
<accession>B7L3I8</accession>
<geneLocation type="plasmid" evidence="6 7">
    <name>pCMU01</name>
</geneLocation>
<dbReference type="KEGG" id="mch:Mchl_5675"/>
<dbReference type="InterPro" id="IPR000157">
    <property type="entry name" value="TIR_dom"/>
</dbReference>
<reference evidence="6 7" key="1">
    <citation type="submission" date="2008-12" db="EMBL/GenBank/DDBJ databases">
        <title>Complete sequence of plasmid1 of Methylobacterium chloromethanicum CM4.</title>
        <authorList>
            <consortium name="US DOE Joint Genome Institute"/>
            <person name="Lucas S."/>
            <person name="Copeland A."/>
            <person name="Lapidus A."/>
            <person name="Glavina del Rio T."/>
            <person name="Dalin E."/>
            <person name="Tice H."/>
            <person name="Bruce D."/>
            <person name="Goodwin L."/>
            <person name="Pitluck S."/>
            <person name="Chertkov O."/>
            <person name="Brettin T."/>
            <person name="Detter J.C."/>
            <person name="Han C."/>
            <person name="Larimer F."/>
            <person name="Land M."/>
            <person name="Hauser L."/>
            <person name="Kyrpides N."/>
            <person name="Mikhailova N."/>
            <person name="Marx C."/>
            <person name="Richardson P."/>
        </authorList>
    </citation>
    <scope>NUCLEOTIDE SEQUENCE [LARGE SCALE GENOMIC DNA]</scope>
    <source>
        <strain evidence="7">CM4 / NCIMB 13688</strain>
        <plasmid evidence="6 7">pCMU01</plasmid>
    </source>
</reference>
<reference evidence="6 7" key="2">
    <citation type="journal article" date="2012" name="J. Bacteriol.">
        <title>Complete genome sequences of six strains of the genus Methylobacterium.</title>
        <authorList>
            <person name="Marx C.J."/>
            <person name="Bringel F."/>
            <person name="Chistoserdova L."/>
            <person name="Moulin L."/>
            <person name="Farhan Ul Haque M."/>
            <person name="Fleischman D.E."/>
            <person name="Gruffaz C."/>
            <person name="Jourand P."/>
            <person name="Knief C."/>
            <person name="Lee M.C."/>
            <person name="Muller E.E."/>
            <person name="Nadalig T."/>
            <person name="Peyraud R."/>
            <person name="Roselli S."/>
            <person name="Russ L."/>
            <person name="Goodwin L.A."/>
            <person name="Ivanova N."/>
            <person name="Kyrpides N."/>
            <person name="Lajus A."/>
            <person name="Land M.L."/>
            <person name="Medigue C."/>
            <person name="Mikhailova N."/>
            <person name="Nolan M."/>
            <person name="Woyke T."/>
            <person name="Stolyar S."/>
            <person name="Vorholt J.A."/>
            <person name="Vuilleumier S."/>
        </authorList>
    </citation>
    <scope>NUCLEOTIDE SEQUENCE [LARGE SCALE GENOMIC DNA]</scope>
    <source>
        <strain evidence="7">CM4 / NCIMB 13688</strain>
        <plasmid evidence="6 7">pCMU01</plasmid>
    </source>
</reference>
<organism evidence="6 7">
    <name type="scientific">Methylorubrum extorquens (strain CM4 / NCIMB 13688)</name>
    <name type="common">Methylobacterium extorquens</name>
    <dbReference type="NCBI Taxonomy" id="440085"/>
    <lineage>
        <taxon>Bacteria</taxon>
        <taxon>Pseudomonadati</taxon>
        <taxon>Pseudomonadota</taxon>
        <taxon>Alphaproteobacteria</taxon>
        <taxon>Hyphomicrobiales</taxon>
        <taxon>Methylobacteriaceae</taxon>
        <taxon>Methylorubrum</taxon>
    </lineage>
</organism>
<dbReference type="SMART" id="SM00564">
    <property type="entry name" value="PQQ"/>
    <property type="match status" value="3"/>
</dbReference>
<feature type="repeat" description="WD" evidence="3">
    <location>
        <begin position="591"/>
        <end position="624"/>
    </location>
</feature>
<keyword evidence="6" id="KW-0614">Plasmid</keyword>
<dbReference type="GO" id="GO:0007165">
    <property type="term" value="P:signal transduction"/>
    <property type="evidence" value="ECO:0007669"/>
    <property type="project" value="InterPro"/>
</dbReference>
<evidence type="ECO:0000256" key="3">
    <source>
        <dbReference type="PROSITE-ProRule" id="PRU00221"/>
    </source>
</evidence>
<keyword evidence="4" id="KW-0472">Membrane</keyword>
<sequence length="994" mass="105121">MEAGARPHGHDIVIPDKRDTSLNLVGGKRGVEAGPQAVTFLCHNSADKPLVKQIADALEIEFGTRFFLDAYAIPTGEAFLPWIEQSLAGAAGVAIFLGGNGWGPTHLWEAERALVRYRADPTFKMIPVALPGINAEDMRRLGSGKVFQEINWADFTKGPRDLDSLRKLEAALSGRKLPQHQGPARLTPYQVRRDAMRWTEAKGKDRSILYKGAQLDQAFDLVQRNPDYVVADEVLPFLNAARAHQRRFWRRVAGAGLSTAAALTVLSVAIYLNYSLAERRRIASLSRQLAIASREAPGADRRLLIATRAMLTDRTAEAKGALLESLDEWRHLRRITYVGARVNALAAGPGGSAVFVGAEDGSIRYVRDSAAGEVLPPRSGEGSTTALAVAGILYVGRESGRVEALAGPSPSTLLEPPANPPPQRDLSVRCLAVKPDGSMVAAGSGSGRLVLIEAGSGRVVQTLDEGEAVAFKALAFSPNGERLVAGTSQGELIVLDARTGDERQRYPKLDGGVLTAAFGADGVLRVVTGYGALVKFSEDGGEFRRTASHHLGGLLASAAFDRSGDRLATGDASGSVRVLDGDGEPTGFDKAGAHASPVSALLFAAEGTLLSGSSDGTLAAWDLSGESGPSRPIPGLGPTVDVLRSRPDGTLVAAFTTKGRAEVWRLDTDRWVMELDLLSTAREILGSTALRATRGGPPSPGFESMDAEVPALAMDASGARIAWTTASGAILWQDLGRGRPNVIAADADGASEVGLSRDGRWLAVFAAGRTRAELFELRAAGSSNWSTPLPAPGRSLAFDPRGSRLVVGLEKGRIAVLRSSQNWRADAQTNPRHDSDVAGVGFTTDGARLVTFGSGGGGTDRSLVVTDAEPSTPPRRLQSRLAGGSVAAMALGTSTGLLAAADQDGTVLLWDLADLRFMAALKVGTTSVPALRLDHDSGAMITYSSDGSFRSWDLSEASWIKLACAKANRDLRPDEWAELLPDDAMVPTCGRIER</sequence>
<dbReference type="Gene3D" id="3.40.50.10140">
    <property type="entry name" value="Toll/interleukin-1 receptor homology (TIR) domain"/>
    <property type="match status" value="1"/>
</dbReference>
<protein>
    <submittedName>
        <fullName evidence="6">Pyrrolo-quinoline quinone</fullName>
    </submittedName>
</protein>
<dbReference type="PANTHER" id="PTHR44019">
    <property type="entry name" value="WD REPEAT-CONTAINING PROTEIN 55"/>
    <property type="match status" value="1"/>
</dbReference>
<dbReference type="SMART" id="SM00320">
    <property type="entry name" value="WD40"/>
    <property type="match status" value="8"/>
</dbReference>